<dbReference type="CDD" id="cd00130">
    <property type="entry name" value="PAS"/>
    <property type="match status" value="1"/>
</dbReference>
<evidence type="ECO:0000313" key="2">
    <source>
        <dbReference type="EMBL" id="VAV88783.1"/>
    </source>
</evidence>
<accession>A0A3B0RWB8</accession>
<dbReference type="Gene3D" id="3.30.450.20">
    <property type="entry name" value="PAS domain"/>
    <property type="match status" value="1"/>
</dbReference>
<sequence length="178" mass="20828">MAKEKITPTGIEIFFPEDKLIVSKTDLKGIITYTNILFETMSGYSRDEILGQPHNMIRHPDMPHCIFKLFWDTLQQKKEIFAYVVNMHRSGDHYWVLAHVVPTYDLMGNHVGYHSSRRYPDKRIVQQMTAYYAELREIEKSHANMKQGMQAALDSFNDMLKQQDISYAEYIFSLNKAA</sequence>
<dbReference type="InterPro" id="IPR035965">
    <property type="entry name" value="PAS-like_dom_sf"/>
</dbReference>
<dbReference type="SUPFAM" id="SSF55785">
    <property type="entry name" value="PYP-like sensor domain (PAS domain)"/>
    <property type="match status" value="1"/>
</dbReference>
<dbReference type="AlphaFoldDB" id="A0A3B0RWB8"/>
<evidence type="ECO:0000259" key="1">
    <source>
        <dbReference type="PROSITE" id="PS50112"/>
    </source>
</evidence>
<dbReference type="EMBL" id="UOED01000036">
    <property type="protein sequence ID" value="VAV88783.1"/>
    <property type="molecule type" value="Genomic_DNA"/>
</dbReference>
<organism evidence="2">
    <name type="scientific">hydrothermal vent metagenome</name>
    <dbReference type="NCBI Taxonomy" id="652676"/>
    <lineage>
        <taxon>unclassified sequences</taxon>
        <taxon>metagenomes</taxon>
        <taxon>ecological metagenomes</taxon>
    </lineage>
</organism>
<proteinExistence type="predicted"/>
<protein>
    <submittedName>
        <fullName evidence="2">Putative sensor (PAS) domain for methyl-accepting chemotaxis sensory transducer</fullName>
    </submittedName>
</protein>
<reference evidence="2" key="1">
    <citation type="submission" date="2018-06" db="EMBL/GenBank/DDBJ databases">
        <authorList>
            <person name="Zhirakovskaya E."/>
        </authorList>
    </citation>
    <scope>NUCLEOTIDE SEQUENCE</scope>
</reference>
<feature type="domain" description="PAS" evidence="1">
    <location>
        <begin position="26"/>
        <end position="61"/>
    </location>
</feature>
<name>A0A3B0RWB8_9ZZZZ</name>
<dbReference type="InterPro" id="IPR013655">
    <property type="entry name" value="PAS_fold_3"/>
</dbReference>
<dbReference type="InterPro" id="IPR000014">
    <property type="entry name" value="PAS"/>
</dbReference>
<gene>
    <name evidence="2" type="ORF">MNBD_ALPHA02-2288</name>
</gene>
<dbReference type="Pfam" id="PF08447">
    <property type="entry name" value="PAS_3"/>
    <property type="match status" value="1"/>
</dbReference>
<dbReference type="PROSITE" id="PS50112">
    <property type="entry name" value="PAS"/>
    <property type="match status" value="1"/>
</dbReference>
<dbReference type="NCBIfam" id="TIGR00229">
    <property type="entry name" value="sensory_box"/>
    <property type="match status" value="1"/>
</dbReference>